<dbReference type="RefSeq" id="WP_095328093.1">
    <property type="nucleotide sequence ID" value="NZ_NPBS01000111.1"/>
</dbReference>
<organism evidence="3 4">
    <name type="scientific">Shouchella clausii</name>
    <name type="common">Alkalihalobacillus clausii</name>
    <dbReference type="NCBI Taxonomy" id="79880"/>
    <lineage>
        <taxon>Bacteria</taxon>
        <taxon>Bacillati</taxon>
        <taxon>Bacillota</taxon>
        <taxon>Bacilli</taxon>
        <taxon>Bacillales</taxon>
        <taxon>Bacillaceae</taxon>
        <taxon>Shouchella</taxon>
    </lineage>
</organism>
<dbReference type="Proteomes" id="UP000216133">
    <property type="component" value="Unassembled WGS sequence"/>
</dbReference>
<dbReference type="Pfam" id="PF03354">
    <property type="entry name" value="TerL_ATPase"/>
    <property type="match status" value="1"/>
</dbReference>
<dbReference type="Gene3D" id="3.40.50.300">
    <property type="entry name" value="P-loop containing nucleotide triphosphate hydrolases"/>
    <property type="match status" value="1"/>
</dbReference>
<dbReference type="InterPro" id="IPR046461">
    <property type="entry name" value="TerL_ATPase"/>
</dbReference>
<dbReference type="PANTHER" id="PTHR41287:SF1">
    <property type="entry name" value="PROTEIN YMFN"/>
    <property type="match status" value="1"/>
</dbReference>
<dbReference type="PANTHER" id="PTHR41287">
    <property type="match status" value="1"/>
</dbReference>
<dbReference type="Pfam" id="PF20441">
    <property type="entry name" value="TerL_nuclease"/>
    <property type="match status" value="1"/>
</dbReference>
<feature type="domain" description="Terminase large subunit-like ATPase" evidence="1">
    <location>
        <begin position="87"/>
        <end position="259"/>
    </location>
</feature>
<name>A0A268RVS8_SHOCL</name>
<evidence type="ECO:0000313" key="3">
    <source>
        <dbReference type="EMBL" id="PAF24364.1"/>
    </source>
</evidence>
<dbReference type="InterPro" id="IPR046462">
    <property type="entry name" value="TerL_nuclease"/>
</dbReference>
<evidence type="ECO:0000259" key="2">
    <source>
        <dbReference type="Pfam" id="PF20441"/>
    </source>
</evidence>
<dbReference type="EMBL" id="NPBS01000111">
    <property type="protein sequence ID" value="PAF24364.1"/>
    <property type="molecule type" value="Genomic_DNA"/>
</dbReference>
<sequence length="571" mass="65852">MKTPTAEELFYRVYDYAVAVSTGKQIAGKKHIHAANRFLNDIHKAQDDPDNYPYYFDIEELEQFNRWASLFKHSKGVLANQNIELTDFQLFLASNIFCWKKKVDDKRRYRKAYVQLGRKNTKSQMLAIISSYVTFLSNQTEETYISGWTSEQSKIVYEEILSQIRRVPFLQDKYTDAYHRIRHLKTNSVIRALSREARKQGEGLNPSLAILDEYHTHLTSEIMEALESGMGAREEPLLVIITTAGLDLNVPCKEEYDYCAQIVDPDNPVENDRYFVLICEIDEGDDPFDEKVWIKANPVAATYPQGIQNIRDLAQIAKDKPSAMDSFLTKQCNIWVQSQEKGYLDQQKWASCLWEAPIDIKNRKVYLGLDLATKQDLCSLGIVIPLDNGRFFVDSHSFIPNESLEQRIQSDRAPFRMWLRQGLLTMTDGAVTDYSYIIDHIEKLARDNKWAVLEIDYDPYDATYLSQEMAQMGYTMVEVKQNIATQHEPLTEFREKVLKGEIIHNGNGLLSWAVGNAITVNNSDDRIKLSKSKSTERIDPLASVINAYSRAMYHEFKPDVEKYVMSDDFGF</sequence>
<evidence type="ECO:0000259" key="1">
    <source>
        <dbReference type="Pfam" id="PF03354"/>
    </source>
</evidence>
<proteinExistence type="predicted"/>
<reference evidence="3 4" key="1">
    <citation type="submission" date="2017-07" db="EMBL/GenBank/DDBJ databases">
        <title>Isolation and whole genome analysis of endospore-forming bacteria from heroin.</title>
        <authorList>
            <person name="Kalinowski J."/>
            <person name="Ahrens B."/>
            <person name="Al-Dilaimi A."/>
            <person name="Winkler A."/>
            <person name="Wibberg D."/>
            <person name="Schleenbecker U."/>
            <person name="Ruckert C."/>
            <person name="Wolfel R."/>
            <person name="Grass G."/>
        </authorList>
    </citation>
    <scope>NUCLEOTIDE SEQUENCE [LARGE SCALE GENOMIC DNA]</scope>
    <source>
        <strain evidence="3 4">7523-2</strain>
    </source>
</reference>
<gene>
    <name evidence="3" type="ORF">CHH61_18885</name>
</gene>
<dbReference type="GO" id="GO:0004519">
    <property type="term" value="F:endonuclease activity"/>
    <property type="evidence" value="ECO:0007669"/>
    <property type="project" value="InterPro"/>
</dbReference>
<comment type="caution">
    <text evidence="3">The sequence shown here is derived from an EMBL/GenBank/DDBJ whole genome shotgun (WGS) entry which is preliminary data.</text>
</comment>
<evidence type="ECO:0000313" key="4">
    <source>
        <dbReference type="Proteomes" id="UP000216133"/>
    </source>
</evidence>
<feature type="domain" description="Terminase large subunit-like endonuclease" evidence="2">
    <location>
        <begin position="269"/>
        <end position="555"/>
    </location>
</feature>
<accession>A0A268RVS8</accession>
<dbReference type="InterPro" id="IPR005021">
    <property type="entry name" value="Terminase_largesu-like"/>
</dbReference>
<protein>
    <submittedName>
        <fullName evidence="3">Terminase</fullName>
    </submittedName>
</protein>
<dbReference type="InterPro" id="IPR027417">
    <property type="entry name" value="P-loop_NTPase"/>
</dbReference>
<dbReference type="AlphaFoldDB" id="A0A268RVS8"/>